<reference evidence="1" key="1">
    <citation type="submission" date="2018-05" db="EMBL/GenBank/DDBJ databases">
        <authorList>
            <person name="Lanie J.A."/>
            <person name="Ng W.-L."/>
            <person name="Kazmierczak K.M."/>
            <person name="Andrzejewski T.M."/>
            <person name="Davidsen T.M."/>
            <person name="Wayne K.J."/>
            <person name="Tettelin H."/>
            <person name="Glass J.I."/>
            <person name="Rusch D."/>
            <person name="Podicherti R."/>
            <person name="Tsui H.-C.T."/>
            <person name="Winkler M.E."/>
        </authorList>
    </citation>
    <scope>NUCLEOTIDE SEQUENCE</scope>
</reference>
<accession>A0A382AFL6</accession>
<protein>
    <submittedName>
        <fullName evidence="1">Uncharacterized protein</fullName>
    </submittedName>
</protein>
<sequence length="29" mass="3276">MISEPSLNQKKLEIKRALISVYDKTGVVD</sequence>
<feature type="non-terminal residue" evidence="1">
    <location>
        <position position="29"/>
    </location>
</feature>
<dbReference type="EMBL" id="UINC01025130">
    <property type="protein sequence ID" value="SVB00144.1"/>
    <property type="molecule type" value="Genomic_DNA"/>
</dbReference>
<evidence type="ECO:0000313" key="1">
    <source>
        <dbReference type="EMBL" id="SVB00144.1"/>
    </source>
</evidence>
<gene>
    <name evidence="1" type="ORF">METZ01_LOCUS152998</name>
</gene>
<organism evidence="1">
    <name type="scientific">marine metagenome</name>
    <dbReference type="NCBI Taxonomy" id="408172"/>
    <lineage>
        <taxon>unclassified sequences</taxon>
        <taxon>metagenomes</taxon>
        <taxon>ecological metagenomes</taxon>
    </lineage>
</organism>
<name>A0A382AFL6_9ZZZZ</name>
<dbReference type="AlphaFoldDB" id="A0A382AFL6"/>
<proteinExistence type="predicted"/>